<evidence type="ECO:0000313" key="5">
    <source>
        <dbReference type="Proteomes" id="UP000252631"/>
    </source>
</evidence>
<dbReference type="EMBL" id="UFQQ01000015">
    <property type="protein sequence ID" value="SSW92019.1"/>
    <property type="molecule type" value="Genomic_DNA"/>
</dbReference>
<evidence type="ECO:0000256" key="2">
    <source>
        <dbReference type="SAM" id="Phobius"/>
    </source>
</evidence>
<proteinExistence type="predicted"/>
<reference evidence="4 5" key="1">
    <citation type="submission" date="2017-08" db="EMBL/GenBank/DDBJ databases">
        <authorList>
            <person name="de Groot N.N."/>
        </authorList>
    </citation>
    <scope>NUCLEOTIDE SEQUENCE [LARGE SCALE GENOMIC DNA]</scope>
    <source>
        <strain evidence="4 5">JA575</strain>
    </source>
</reference>
<dbReference type="Proteomes" id="UP000252631">
    <property type="component" value="Unassembled WGS sequence"/>
</dbReference>
<evidence type="ECO:0000313" key="3">
    <source>
        <dbReference type="EMBL" id="RED31366.1"/>
    </source>
</evidence>
<sequence>MSDQIRATIGYAGTAIRYAFLLVGTLFFGIVALAVWRGWSVVSSIVPMAAEPVQVAVPELARLKPSSKAWKSGLGWQQEVQYGRIYDRDTDFRLLVTMPSQTVQNLSSASFYQLPDIREFARARYAYPAMHYDLETRFGPVRAAHFEAEVDGRTKLCMGFASRFDTGSFTYRGWFCEANGARPSPSALACMLDRIVIKGRLPSAEAQAFVETMVRRPGRCSADPVSQTVDTRPARPPRRL</sequence>
<gene>
    <name evidence="3" type="ORF">BJ125_115129</name>
    <name evidence="4" type="ORF">SAMN05892882_115129</name>
</gene>
<dbReference type="OrthoDB" id="8128508at2"/>
<feature type="region of interest" description="Disordered" evidence="1">
    <location>
        <begin position="219"/>
        <end position="240"/>
    </location>
</feature>
<keyword evidence="6" id="KW-1185">Reference proteome</keyword>
<dbReference type="Proteomes" id="UP000256343">
    <property type="component" value="Unassembled WGS sequence"/>
</dbReference>
<accession>A0A336JV24</accession>
<organism evidence="4 5">
    <name type="scientific">Rhodopseudomonas pentothenatexigens</name>
    <dbReference type="NCBI Taxonomy" id="999699"/>
    <lineage>
        <taxon>Bacteria</taxon>
        <taxon>Pseudomonadati</taxon>
        <taxon>Pseudomonadota</taxon>
        <taxon>Alphaproteobacteria</taxon>
        <taxon>Hyphomicrobiales</taxon>
        <taxon>Nitrobacteraceae</taxon>
        <taxon>Rhodopseudomonas</taxon>
    </lineage>
</organism>
<dbReference type="EMBL" id="QRDT01000015">
    <property type="protein sequence ID" value="RED31366.1"/>
    <property type="molecule type" value="Genomic_DNA"/>
</dbReference>
<keyword evidence="2" id="KW-1133">Transmembrane helix</keyword>
<reference evidence="3 6" key="2">
    <citation type="submission" date="2018-07" db="EMBL/GenBank/DDBJ databases">
        <title>Genomic Encyclopedia of Archaeal and Bacterial Type Strains, Phase II (KMG-II): from individual species to whole genera.</title>
        <authorList>
            <person name="Goeker M."/>
        </authorList>
    </citation>
    <scope>NUCLEOTIDE SEQUENCE [LARGE SCALE GENOMIC DNA]</scope>
    <source>
        <strain evidence="3 6">JA575</strain>
    </source>
</reference>
<dbReference type="AlphaFoldDB" id="A0A336JV24"/>
<keyword evidence="2" id="KW-0472">Membrane</keyword>
<keyword evidence="2" id="KW-0812">Transmembrane</keyword>
<name>A0A336JV24_9BRAD</name>
<protein>
    <submittedName>
        <fullName evidence="4">Uncharacterized protein</fullName>
    </submittedName>
</protein>
<evidence type="ECO:0000256" key="1">
    <source>
        <dbReference type="SAM" id="MobiDB-lite"/>
    </source>
</evidence>
<evidence type="ECO:0000313" key="6">
    <source>
        <dbReference type="Proteomes" id="UP000256343"/>
    </source>
</evidence>
<dbReference type="RefSeq" id="WP_114359026.1">
    <property type="nucleotide sequence ID" value="NZ_QRDT01000015.1"/>
</dbReference>
<feature type="transmembrane region" description="Helical" evidence="2">
    <location>
        <begin position="20"/>
        <end position="39"/>
    </location>
</feature>
<evidence type="ECO:0000313" key="4">
    <source>
        <dbReference type="EMBL" id="SSW92019.1"/>
    </source>
</evidence>